<evidence type="ECO:0000313" key="7">
    <source>
        <dbReference type="EMBL" id="MRV74289.1"/>
    </source>
</evidence>
<protein>
    <submittedName>
        <fullName evidence="7">Sigma-70 family RNA polymerase sigma factor</fullName>
    </submittedName>
</protein>
<evidence type="ECO:0000313" key="8">
    <source>
        <dbReference type="Proteomes" id="UP000446768"/>
    </source>
</evidence>
<keyword evidence="8" id="KW-1185">Reference proteome</keyword>
<feature type="domain" description="RNA polymerase sigma-70 region 2" evidence="5">
    <location>
        <begin position="30"/>
        <end position="95"/>
    </location>
</feature>
<dbReference type="CDD" id="cd06171">
    <property type="entry name" value="Sigma70_r4"/>
    <property type="match status" value="1"/>
</dbReference>
<dbReference type="SUPFAM" id="SSF88659">
    <property type="entry name" value="Sigma3 and sigma4 domains of RNA polymerase sigma factors"/>
    <property type="match status" value="1"/>
</dbReference>
<proteinExistence type="inferred from homology"/>
<organism evidence="7 8">
    <name type="scientific">Pseudoduganella rivuli</name>
    <dbReference type="NCBI Taxonomy" id="2666085"/>
    <lineage>
        <taxon>Bacteria</taxon>
        <taxon>Pseudomonadati</taxon>
        <taxon>Pseudomonadota</taxon>
        <taxon>Betaproteobacteria</taxon>
        <taxon>Burkholderiales</taxon>
        <taxon>Oxalobacteraceae</taxon>
        <taxon>Telluria group</taxon>
        <taxon>Pseudoduganella</taxon>
    </lineage>
</organism>
<dbReference type="InterPro" id="IPR039425">
    <property type="entry name" value="RNA_pol_sigma-70-like"/>
</dbReference>
<evidence type="ECO:0000256" key="3">
    <source>
        <dbReference type="ARBA" id="ARBA00023082"/>
    </source>
</evidence>
<dbReference type="PANTHER" id="PTHR43133">
    <property type="entry name" value="RNA POLYMERASE ECF-TYPE SIGMA FACTO"/>
    <property type="match status" value="1"/>
</dbReference>
<dbReference type="Pfam" id="PF08281">
    <property type="entry name" value="Sigma70_r4_2"/>
    <property type="match status" value="1"/>
</dbReference>
<dbReference type="EMBL" id="WKJJ01000014">
    <property type="protein sequence ID" value="MRV74289.1"/>
    <property type="molecule type" value="Genomic_DNA"/>
</dbReference>
<dbReference type="InterPro" id="IPR013249">
    <property type="entry name" value="RNA_pol_sigma70_r4_t2"/>
</dbReference>
<comment type="similarity">
    <text evidence="1">Belongs to the sigma-70 factor family. ECF subfamily.</text>
</comment>
<evidence type="ECO:0000256" key="1">
    <source>
        <dbReference type="ARBA" id="ARBA00010641"/>
    </source>
</evidence>
<gene>
    <name evidence="7" type="ORF">GJ700_21515</name>
</gene>
<evidence type="ECO:0000259" key="5">
    <source>
        <dbReference type="Pfam" id="PF04542"/>
    </source>
</evidence>
<dbReference type="Gene3D" id="1.10.1740.10">
    <property type="match status" value="1"/>
</dbReference>
<dbReference type="InterPro" id="IPR036388">
    <property type="entry name" value="WH-like_DNA-bd_sf"/>
</dbReference>
<sequence>MPDDLHTDPSKLGALLMATAGRDAHAFRALYDATSAKLFGYALRILRKRELAEEALQEGFVSIWHGAAGYHGHLAAPMTWMTTVVRNKALDILRRSVAAADGDAVPFDGDIMDAMQDSTSGPDGQLQLSSDAQALARCMARLEGLHRQAVGLAFFHDLSHGEVAKQLALPVGTVKTWIRRSLEKLKACLAHGGLR</sequence>
<dbReference type="NCBIfam" id="TIGR02937">
    <property type="entry name" value="sigma70-ECF"/>
    <property type="match status" value="1"/>
</dbReference>
<keyword evidence="2" id="KW-0805">Transcription regulation</keyword>
<keyword evidence="3" id="KW-0731">Sigma factor</keyword>
<evidence type="ECO:0000256" key="2">
    <source>
        <dbReference type="ARBA" id="ARBA00023015"/>
    </source>
</evidence>
<feature type="domain" description="RNA polymerase sigma factor 70 region 4 type 2" evidence="6">
    <location>
        <begin position="133"/>
        <end position="185"/>
    </location>
</feature>
<dbReference type="GO" id="GO:0003677">
    <property type="term" value="F:DNA binding"/>
    <property type="evidence" value="ECO:0007669"/>
    <property type="project" value="InterPro"/>
</dbReference>
<reference evidence="7 8" key="1">
    <citation type="submission" date="2019-11" db="EMBL/GenBank/DDBJ databases">
        <title>Novel species isolated from a subtropical stream in China.</title>
        <authorList>
            <person name="Lu H."/>
        </authorList>
    </citation>
    <scope>NUCLEOTIDE SEQUENCE [LARGE SCALE GENOMIC DNA]</scope>
    <source>
        <strain evidence="7 8">FT92W</strain>
    </source>
</reference>
<comment type="caution">
    <text evidence="7">The sequence shown here is derived from an EMBL/GenBank/DDBJ whole genome shotgun (WGS) entry which is preliminary data.</text>
</comment>
<dbReference type="Pfam" id="PF04542">
    <property type="entry name" value="Sigma70_r2"/>
    <property type="match status" value="1"/>
</dbReference>
<dbReference type="GO" id="GO:0016987">
    <property type="term" value="F:sigma factor activity"/>
    <property type="evidence" value="ECO:0007669"/>
    <property type="project" value="UniProtKB-KW"/>
</dbReference>
<dbReference type="Proteomes" id="UP000446768">
    <property type="component" value="Unassembled WGS sequence"/>
</dbReference>
<dbReference type="InterPro" id="IPR014284">
    <property type="entry name" value="RNA_pol_sigma-70_dom"/>
</dbReference>
<name>A0A7X2IQT0_9BURK</name>
<dbReference type="InterPro" id="IPR013325">
    <property type="entry name" value="RNA_pol_sigma_r2"/>
</dbReference>
<evidence type="ECO:0000256" key="4">
    <source>
        <dbReference type="ARBA" id="ARBA00023163"/>
    </source>
</evidence>
<evidence type="ECO:0000259" key="6">
    <source>
        <dbReference type="Pfam" id="PF08281"/>
    </source>
</evidence>
<accession>A0A7X2IQT0</accession>
<dbReference type="PANTHER" id="PTHR43133:SF62">
    <property type="entry name" value="RNA POLYMERASE SIGMA FACTOR SIGZ"/>
    <property type="match status" value="1"/>
</dbReference>
<dbReference type="SUPFAM" id="SSF88946">
    <property type="entry name" value="Sigma2 domain of RNA polymerase sigma factors"/>
    <property type="match status" value="1"/>
</dbReference>
<dbReference type="GO" id="GO:0006352">
    <property type="term" value="P:DNA-templated transcription initiation"/>
    <property type="evidence" value="ECO:0007669"/>
    <property type="project" value="InterPro"/>
</dbReference>
<dbReference type="RefSeq" id="WP_154377725.1">
    <property type="nucleotide sequence ID" value="NZ_WKJJ01000014.1"/>
</dbReference>
<keyword evidence="4" id="KW-0804">Transcription</keyword>
<dbReference type="InterPro" id="IPR013324">
    <property type="entry name" value="RNA_pol_sigma_r3/r4-like"/>
</dbReference>
<dbReference type="AlphaFoldDB" id="A0A7X2IQT0"/>
<dbReference type="InterPro" id="IPR007627">
    <property type="entry name" value="RNA_pol_sigma70_r2"/>
</dbReference>
<dbReference type="Gene3D" id="1.10.10.10">
    <property type="entry name" value="Winged helix-like DNA-binding domain superfamily/Winged helix DNA-binding domain"/>
    <property type="match status" value="1"/>
</dbReference>